<dbReference type="GO" id="GO:0016787">
    <property type="term" value="F:hydrolase activity"/>
    <property type="evidence" value="ECO:0007669"/>
    <property type="project" value="UniProtKB-KW"/>
</dbReference>
<organism evidence="2 3">
    <name type="scientific">Antarcticibacterium flavum</name>
    <dbReference type="NCBI Taxonomy" id="2058175"/>
    <lineage>
        <taxon>Bacteria</taxon>
        <taxon>Pseudomonadati</taxon>
        <taxon>Bacteroidota</taxon>
        <taxon>Flavobacteriia</taxon>
        <taxon>Flavobacteriales</taxon>
        <taxon>Flavobacteriaceae</taxon>
        <taxon>Antarcticibacterium</taxon>
    </lineage>
</organism>
<dbReference type="SUPFAM" id="SSF56281">
    <property type="entry name" value="Metallo-hydrolase/oxidoreductase"/>
    <property type="match status" value="1"/>
</dbReference>
<dbReference type="InterPro" id="IPR050114">
    <property type="entry name" value="UPF0173_UPF0282_UlaG_hydrolase"/>
</dbReference>
<evidence type="ECO:0000313" key="3">
    <source>
        <dbReference type="Proteomes" id="UP000309016"/>
    </source>
</evidence>
<dbReference type="AlphaFoldDB" id="A0A5B7X286"/>
<protein>
    <submittedName>
        <fullName evidence="2">MBL fold metallo-hydrolase</fullName>
    </submittedName>
</protein>
<dbReference type="EMBL" id="CP040812">
    <property type="protein sequence ID" value="QCY69390.1"/>
    <property type="molecule type" value="Genomic_DNA"/>
</dbReference>
<proteinExistence type="predicted"/>
<sequence>MKRSKFISNLSCLGALSVVTPGGLLYSQTAFSETYSFMKNSIQLIRNATLVIHYAGKKILVDPLLAEKGAYNPFAGGERNPTVELPLSVEDIIENTDLVLVSHTHSDHFDSVAREVLPRDVKIVNQPADEDYFQKLDFSNTHTLQEHLLWNDINIHRTGGKHGSGEIGKRMGTVSGFVLQAKDQPTIYIIGDSIWTEEVAQAIEEFKPDIIVANTGGARFPGYEENPILMDEEQTISLLKASGNARVIAVHMEALDHCTTTRASLQQIANSVNGEVEKLIIPKDGEEIFL</sequence>
<evidence type="ECO:0000313" key="2">
    <source>
        <dbReference type="EMBL" id="QCY69390.1"/>
    </source>
</evidence>
<keyword evidence="3" id="KW-1185">Reference proteome</keyword>
<name>A0A5B7X286_9FLAO</name>
<dbReference type="Pfam" id="PF13483">
    <property type="entry name" value="Lactamase_B_3"/>
    <property type="match status" value="1"/>
</dbReference>
<evidence type="ECO:0000256" key="1">
    <source>
        <dbReference type="ARBA" id="ARBA00022801"/>
    </source>
</evidence>
<dbReference type="RefSeq" id="WP_139065958.1">
    <property type="nucleotide sequence ID" value="NZ_CP040812.1"/>
</dbReference>
<dbReference type="Gene3D" id="3.60.15.10">
    <property type="entry name" value="Ribonuclease Z/Hydroxyacylglutathione hydrolase-like"/>
    <property type="match status" value="1"/>
</dbReference>
<keyword evidence="1 2" id="KW-0378">Hydrolase</keyword>
<reference evidence="2 3" key="1">
    <citation type="submission" date="2019-06" db="EMBL/GenBank/DDBJ databases">
        <title>Complete genome sequence of Antarcticibacterium flavum KCTC 52984T from an Antarctic marine sediment.</title>
        <authorList>
            <person name="Lee Y.M."/>
            <person name="Shin S.C."/>
        </authorList>
    </citation>
    <scope>NUCLEOTIDE SEQUENCE [LARGE SCALE GENOMIC DNA]</scope>
    <source>
        <strain evidence="2 3">KCTC 52984</strain>
    </source>
</reference>
<dbReference type="Proteomes" id="UP000309016">
    <property type="component" value="Chromosome"/>
</dbReference>
<dbReference type="PANTHER" id="PTHR43546">
    <property type="entry name" value="UPF0173 METAL-DEPENDENT HYDROLASE MJ1163-RELATED"/>
    <property type="match status" value="1"/>
</dbReference>
<dbReference type="InterPro" id="IPR036866">
    <property type="entry name" value="RibonucZ/Hydroxyglut_hydro"/>
</dbReference>
<dbReference type="PANTHER" id="PTHR43546:SF9">
    <property type="entry name" value="L-ASCORBATE-6-PHOSPHATE LACTONASE ULAG-RELATED"/>
    <property type="match status" value="1"/>
</dbReference>
<gene>
    <name evidence="2" type="ORF">FHG64_08280</name>
</gene>
<dbReference type="KEGG" id="afla:FHG64_08280"/>
<accession>A0A5B7X286</accession>
<dbReference type="OrthoDB" id="9805728at2"/>